<protein>
    <recommendedName>
        <fullName evidence="5">Receptor ligand binding region domain-containing protein</fullName>
    </recommendedName>
</protein>
<dbReference type="AlphaFoldDB" id="A0AAV2QT64"/>
<dbReference type="InterPro" id="IPR050726">
    <property type="entry name" value="mGluR"/>
</dbReference>
<dbReference type="EMBL" id="CAXKWB010009339">
    <property type="protein sequence ID" value="CAL4094357.1"/>
    <property type="molecule type" value="Genomic_DNA"/>
</dbReference>
<dbReference type="SUPFAM" id="SSF53822">
    <property type="entry name" value="Periplasmic binding protein-like I"/>
    <property type="match status" value="1"/>
</dbReference>
<dbReference type="Proteomes" id="UP001497623">
    <property type="component" value="Unassembled WGS sequence"/>
</dbReference>
<name>A0AAV2QT64_MEGNR</name>
<keyword evidence="2" id="KW-0732">Signal</keyword>
<comment type="caution">
    <text evidence="3">The sequence shown here is derived from an EMBL/GenBank/DDBJ whole genome shotgun (WGS) entry which is preliminary data.</text>
</comment>
<keyword evidence="4" id="KW-1185">Reference proteome</keyword>
<feature type="non-terminal residue" evidence="3">
    <location>
        <position position="177"/>
    </location>
</feature>
<evidence type="ECO:0008006" key="5">
    <source>
        <dbReference type="Google" id="ProtNLM"/>
    </source>
</evidence>
<evidence type="ECO:0000313" key="3">
    <source>
        <dbReference type="EMBL" id="CAL4094357.1"/>
    </source>
</evidence>
<feature type="chain" id="PRO_5043707763" description="Receptor ligand binding region domain-containing protein" evidence="2">
    <location>
        <begin position="27"/>
        <end position="177"/>
    </location>
</feature>
<dbReference type="InterPro" id="IPR028082">
    <property type="entry name" value="Peripla_BP_I"/>
</dbReference>
<feature type="signal peptide" evidence="2">
    <location>
        <begin position="1"/>
        <end position="26"/>
    </location>
</feature>
<sequence>MDKGRAAAYIMRTLVPFLVLSSVTSSLTPPSDPDPLILHGDVVIGVLVDLHRKGATGGCGPIDATTVEDVGAAEWALATINNQSLHDYPIGLRVYDTCGNNDIALRQTIRLLQDVVPPNPPLLGVVALSSDSVVSTAVVPLHAFTTPVLVTQPNIAHKIKITDNVFSTAPHLTDLLQ</sequence>
<keyword evidence="1" id="KW-0325">Glycoprotein</keyword>
<dbReference type="Gene3D" id="3.40.50.2300">
    <property type="match status" value="1"/>
</dbReference>
<gene>
    <name evidence="3" type="ORF">MNOR_LOCUS15130</name>
</gene>
<dbReference type="PANTHER" id="PTHR24060">
    <property type="entry name" value="METABOTROPIC GLUTAMATE RECEPTOR"/>
    <property type="match status" value="1"/>
</dbReference>
<organism evidence="3 4">
    <name type="scientific">Meganyctiphanes norvegica</name>
    <name type="common">Northern krill</name>
    <name type="synonym">Thysanopoda norvegica</name>
    <dbReference type="NCBI Taxonomy" id="48144"/>
    <lineage>
        <taxon>Eukaryota</taxon>
        <taxon>Metazoa</taxon>
        <taxon>Ecdysozoa</taxon>
        <taxon>Arthropoda</taxon>
        <taxon>Crustacea</taxon>
        <taxon>Multicrustacea</taxon>
        <taxon>Malacostraca</taxon>
        <taxon>Eumalacostraca</taxon>
        <taxon>Eucarida</taxon>
        <taxon>Euphausiacea</taxon>
        <taxon>Euphausiidae</taxon>
        <taxon>Meganyctiphanes</taxon>
    </lineage>
</organism>
<evidence type="ECO:0000313" key="4">
    <source>
        <dbReference type="Proteomes" id="UP001497623"/>
    </source>
</evidence>
<accession>A0AAV2QT64</accession>
<evidence type="ECO:0000256" key="2">
    <source>
        <dbReference type="SAM" id="SignalP"/>
    </source>
</evidence>
<reference evidence="3 4" key="1">
    <citation type="submission" date="2024-05" db="EMBL/GenBank/DDBJ databases">
        <authorList>
            <person name="Wallberg A."/>
        </authorList>
    </citation>
    <scope>NUCLEOTIDE SEQUENCE [LARGE SCALE GENOMIC DNA]</scope>
</reference>
<proteinExistence type="predicted"/>
<evidence type="ECO:0000256" key="1">
    <source>
        <dbReference type="ARBA" id="ARBA00023180"/>
    </source>
</evidence>